<evidence type="ECO:0000256" key="3">
    <source>
        <dbReference type="SAM" id="SignalP"/>
    </source>
</evidence>
<dbReference type="Pfam" id="PF01547">
    <property type="entry name" value="SBP_bac_1"/>
    <property type="match status" value="1"/>
</dbReference>
<evidence type="ECO:0000313" key="5">
    <source>
        <dbReference type="Proteomes" id="UP000319671"/>
    </source>
</evidence>
<dbReference type="EMBL" id="VIVN01000001">
    <property type="protein sequence ID" value="TWE09118.1"/>
    <property type="molecule type" value="Genomic_DNA"/>
</dbReference>
<dbReference type="SUPFAM" id="SSF53850">
    <property type="entry name" value="Periplasmic binding protein-like II"/>
    <property type="match status" value="1"/>
</dbReference>
<dbReference type="AlphaFoldDB" id="A0A561E0E9"/>
<evidence type="ECO:0000256" key="2">
    <source>
        <dbReference type="ARBA" id="ARBA00022448"/>
    </source>
</evidence>
<sequence length="427" mass="47244">MKKRMLASVSSLLLVGGLLAGCSSKDSSTAADTSKDGKIQISVWSLQSQDKTFLNSVYKDFEKENPKIDLKVNEYTVDSMKEALKVAASSNTMPDTWFTWGGSLGSFYPENGLAADLTDIAKKDNWDQKYNKAAIDLTKVNGKIYGVPYHLNSMGMFYNKEVYQKAGLSAPKTFDEFESQLQKLKDSGVTPLTVGGKSGWMLMRFTEQLIEHYAGPQLHDQLNTMEASWNDPAVVKSFAKLKEWSDKGYFPKGFISIDPTELETTMYQGKGALALEGTWFDGNVIDQGLKADNFDFFSFPSGQTPERMSSFVEMFQVNSNLSKEKQAAVIKFLEFVSGKNEVNKFADKYGSAAALGITYPDTNPHVSVMADQVKKGNFLISDQALPQQVVQALFEAQDKVVLGQFTPKQAAQSIQSAIKDYKANNAQ</sequence>
<gene>
    <name evidence="4" type="ORF">FB550_1011150</name>
</gene>
<dbReference type="RefSeq" id="WP_144562717.1">
    <property type="nucleotide sequence ID" value="NZ_VIVN01000001.1"/>
</dbReference>
<feature type="chain" id="PRO_5038896792" evidence="3">
    <location>
        <begin position="21"/>
        <end position="427"/>
    </location>
</feature>
<dbReference type="PROSITE" id="PS51257">
    <property type="entry name" value="PROKAR_LIPOPROTEIN"/>
    <property type="match status" value="1"/>
</dbReference>
<dbReference type="InterPro" id="IPR006059">
    <property type="entry name" value="SBP"/>
</dbReference>
<accession>A0A561E0E9</accession>
<evidence type="ECO:0000313" key="4">
    <source>
        <dbReference type="EMBL" id="TWE09118.1"/>
    </source>
</evidence>
<protein>
    <submittedName>
        <fullName evidence="4">Carbohydrate ABC transporter substrate-binding protein (CUT1 family)</fullName>
    </submittedName>
</protein>
<comment type="caution">
    <text evidence="4">The sequence shown here is derived from an EMBL/GenBank/DDBJ whole genome shotgun (WGS) entry which is preliminary data.</text>
</comment>
<dbReference type="Gene3D" id="3.40.190.10">
    <property type="entry name" value="Periplasmic binding protein-like II"/>
    <property type="match status" value="2"/>
</dbReference>
<keyword evidence="2" id="KW-0813">Transport</keyword>
<dbReference type="PANTHER" id="PTHR43649">
    <property type="entry name" value="ARABINOSE-BINDING PROTEIN-RELATED"/>
    <property type="match status" value="1"/>
</dbReference>
<keyword evidence="5" id="KW-1185">Reference proteome</keyword>
<name>A0A561E0E9_9BACI</name>
<evidence type="ECO:0000256" key="1">
    <source>
        <dbReference type="ARBA" id="ARBA00008520"/>
    </source>
</evidence>
<dbReference type="Proteomes" id="UP000319671">
    <property type="component" value="Unassembled WGS sequence"/>
</dbReference>
<keyword evidence="3" id="KW-0732">Signal</keyword>
<feature type="signal peptide" evidence="3">
    <location>
        <begin position="1"/>
        <end position="20"/>
    </location>
</feature>
<organism evidence="4 5">
    <name type="scientific">Neobacillus bataviensis</name>
    <dbReference type="NCBI Taxonomy" id="220685"/>
    <lineage>
        <taxon>Bacteria</taxon>
        <taxon>Bacillati</taxon>
        <taxon>Bacillota</taxon>
        <taxon>Bacilli</taxon>
        <taxon>Bacillales</taxon>
        <taxon>Bacillaceae</taxon>
        <taxon>Neobacillus</taxon>
    </lineage>
</organism>
<comment type="similarity">
    <text evidence="1">Belongs to the bacterial solute-binding protein 1 family.</text>
</comment>
<reference evidence="4 5" key="1">
    <citation type="submission" date="2019-06" db="EMBL/GenBank/DDBJ databases">
        <title>Sorghum-associated microbial communities from plants grown in Nebraska, USA.</title>
        <authorList>
            <person name="Schachtman D."/>
        </authorList>
    </citation>
    <scope>NUCLEOTIDE SEQUENCE [LARGE SCALE GENOMIC DNA]</scope>
    <source>
        <strain evidence="4 5">2482</strain>
    </source>
</reference>
<dbReference type="PANTHER" id="PTHR43649:SF29">
    <property type="entry name" value="OSMOPROTECTIVE COMPOUNDS-BINDING PROTEIN GGTB"/>
    <property type="match status" value="1"/>
</dbReference>
<proteinExistence type="inferred from homology"/>
<dbReference type="InterPro" id="IPR050490">
    <property type="entry name" value="Bact_solute-bd_prot1"/>
</dbReference>